<dbReference type="EMBL" id="QLTW01000010">
    <property type="protein sequence ID" value="MBT9144511.1"/>
    <property type="molecule type" value="Genomic_DNA"/>
</dbReference>
<gene>
    <name evidence="1" type="ORF">DDT42_00352</name>
</gene>
<evidence type="ECO:0000313" key="1">
    <source>
        <dbReference type="EMBL" id="MBT9144511.1"/>
    </source>
</evidence>
<evidence type="ECO:0000313" key="2">
    <source>
        <dbReference type="Proteomes" id="UP000811545"/>
    </source>
</evidence>
<comment type="caution">
    <text evidence="1">The sequence shown here is derived from an EMBL/GenBank/DDBJ whole genome shotgun (WGS) entry which is preliminary data.</text>
</comment>
<name>A0A9E2BF79_PSYF1</name>
<dbReference type="Proteomes" id="UP000811545">
    <property type="component" value="Unassembled WGS sequence"/>
</dbReference>
<dbReference type="AlphaFoldDB" id="A0A9E2BF79"/>
<protein>
    <submittedName>
        <fullName evidence="1">Uncharacterized protein</fullName>
    </submittedName>
</protein>
<organism evidence="1 2">
    <name type="scientific">Psychracetigena formicireducens</name>
    <dbReference type="NCBI Taxonomy" id="2986056"/>
    <lineage>
        <taxon>Bacteria</taxon>
        <taxon>Bacillati</taxon>
        <taxon>Candidatus Lithacetigenota</taxon>
        <taxon>Candidatus Psychracetigena</taxon>
    </lineage>
</organism>
<sequence length="235" mass="27684">MRQLSDNEIKEIYEMICEYHDKYLNQHGVKLPKLTDNEGNYTKDALVFVYLSQGYPKTRSVSKSELTQFIRQYYPNTADVQQARHLAAQKGWFIAAGSRDNRDVFLERGEYQLISLEKPYPNFKGHRITLTETKFPSYWEDLKIQYGNRCVTCGSEEGKPNIHWHNTVTKLQKSHKDPLKPLVPGNIIPQCQKCNRTDRNNWVYDERGRVIKLSNPIIIKRSDKEIRWKVYKTIV</sequence>
<accession>A0A9E2BF79</accession>
<proteinExistence type="predicted"/>
<reference evidence="1 2" key="1">
    <citation type="journal article" date="2021" name="bioRxiv">
        <title>Unique metabolic strategies in Hadean analogues reveal hints for primordial physiology.</title>
        <authorList>
            <person name="Nobu M.K."/>
            <person name="Nakai R."/>
            <person name="Tamazawa S."/>
            <person name="Mori H."/>
            <person name="Toyoda A."/>
            <person name="Ijiri A."/>
            <person name="Suzuki S."/>
            <person name="Kurokawa K."/>
            <person name="Kamagata Y."/>
            <person name="Tamaki H."/>
        </authorList>
    </citation>
    <scope>NUCLEOTIDE SEQUENCE [LARGE SCALE GENOMIC DNA]</scope>
    <source>
        <strain evidence="1">BS525</strain>
    </source>
</reference>